<dbReference type="EMBL" id="JXNT01000001">
    <property type="protein sequence ID" value="ODM23381.1"/>
    <property type="molecule type" value="Genomic_DNA"/>
</dbReference>
<keyword evidence="1" id="KW-0732">Signal</keyword>
<keyword evidence="3" id="KW-1185">Reference proteome</keyword>
<name>A0A1E3BRH6_ASPCR</name>
<evidence type="ECO:0000313" key="3">
    <source>
        <dbReference type="Proteomes" id="UP000094569"/>
    </source>
</evidence>
<gene>
    <name evidence="2" type="ORF">SI65_00970</name>
</gene>
<comment type="caution">
    <text evidence="2">The sequence shown here is derived from an EMBL/GenBank/DDBJ whole genome shotgun (WGS) entry which is preliminary data.</text>
</comment>
<dbReference type="STRING" id="573508.A0A1E3BRH6"/>
<protein>
    <submittedName>
        <fullName evidence="2">Uncharacterized protein</fullName>
    </submittedName>
</protein>
<dbReference type="VEuPathDB" id="FungiDB:SI65_00970"/>
<organism evidence="2 3">
    <name type="scientific">Aspergillus cristatus</name>
    <name type="common">Chinese Fuzhuan brick tea-fermentation fungus</name>
    <name type="synonym">Eurotium cristatum</name>
    <dbReference type="NCBI Taxonomy" id="573508"/>
    <lineage>
        <taxon>Eukaryota</taxon>
        <taxon>Fungi</taxon>
        <taxon>Dikarya</taxon>
        <taxon>Ascomycota</taxon>
        <taxon>Pezizomycotina</taxon>
        <taxon>Eurotiomycetes</taxon>
        <taxon>Eurotiomycetidae</taxon>
        <taxon>Eurotiales</taxon>
        <taxon>Aspergillaceae</taxon>
        <taxon>Aspergillus</taxon>
        <taxon>Aspergillus subgen. Aspergillus</taxon>
    </lineage>
</organism>
<feature type="signal peptide" evidence="1">
    <location>
        <begin position="1"/>
        <end position="17"/>
    </location>
</feature>
<evidence type="ECO:0000256" key="1">
    <source>
        <dbReference type="SAM" id="SignalP"/>
    </source>
</evidence>
<sequence length="243" mass="25569">MKTTVILLFFLPMLATANIGFGWSIANVSASGLKDITFPMAMPRAKHENGLYFAQQFSFVGSDDVGYTGLQPRSDTENGTSIVHAVFSSFVAGTTTTDSEHCNDDADGGPGVSCAVDVPAPYSRPYNLAIKNVHGTTWTGTLVDAIAGNATHIGTYTLPAGTGGIQESQLGFVEYYLFNWETGGGCGKMPKADATFWAPRTNTSGLGVGKLGKPYPYGDCAEEGNFQTTRVGGGGYRASIGFV</sequence>
<dbReference type="Proteomes" id="UP000094569">
    <property type="component" value="Unassembled WGS sequence"/>
</dbReference>
<reference evidence="2 3" key="1">
    <citation type="journal article" date="2016" name="BMC Genomics">
        <title>Comparative genomic and transcriptomic analyses of the Fuzhuan brick tea-fermentation fungus Aspergillus cristatus.</title>
        <authorList>
            <person name="Ge Y."/>
            <person name="Wang Y."/>
            <person name="Liu Y."/>
            <person name="Tan Y."/>
            <person name="Ren X."/>
            <person name="Zhang X."/>
            <person name="Hyde K.D."/>
            <person name="Liu Y."/>
            <person name="Liu Z."/>
        </authorList>
    </citation>
    <scope>NUCLEOTIDE SEQUENCE [LARGE SCALE GENOMIC DNA]</scope>
    <source>
        <strain evidence="2 3">GZAAS20.1005</strain>
    </source>
</reference>
<accession>A0A1E3BRH6</accession>
<feature type="chain" id="PRO_5009123873" evidence="1">
    <location>
        <begin position="18"/>
        <end position="243"/>
    </location>
</feature>
<dbReference type="AlphaFoldDB" id="A0A1E3BRH6"/>
<proteinExistence type="predicted"/>
<evidence type="ECO:0000313" key="2">
    <source>
        <dbReference type="EMBL" id="ODM23381.1"/>
    </source>
</evidence>
<dbReference type="OrthoDB" id="5576763at2759"/>